<dbReference type="InterPro" id="IPR004843">
    <property type="entry name" value="Calcineurin-like_PHP"/>
</dbReference>
<feature type="domain" description="Calcineurin-like phosphoesterase" evidence="4">
    <location>
        <begin position="180"/>
        <end position="276"/>
    </location>
</feature>
<comment type="caution">
    <text evidence="5">The sequence shown here is derived from an EMBL/GenBank/DDBJ whole genome shotgun (WGS) entry which is preliminary data.</text>
</comment>
<sequence>MIAVASKHEAGRKEQVQNLNQSHQKKLKVMKEQEFAVDEQEKEELRACLDIVPRDDIAINVESLSTKYLIDDWKTHILTENMMYYQIIRVDGSSKNYKIFSEMLYDFDRQYVVDLYRLVKERFETASLEGYDRLLWGDLIIKTYPSYTEEMLSRMLSRRLEVDHKCEMAYELLRTTDLGQTEWTKSTLEHISQSNYDVFILPGDLSYADTIQPSWDSFGCLVEPLASRRPWMVTPGDHDVEKIPATDTNPFTAYNARWHMPYENSSSFSNLYYSFEVSKVHVTMLSSYTLVRDLTNTIG</sequence>
<evidence type="ECO:0000256" key="2">
    <source>
        <dbReference type="ARBA" id="ARBA00012646"/>
    </source>
</evidence>
<proteinExistence type="predicted"/>
<reference evidence="5" key="2">
    <citation type="submission" date="2022-01" db="EMBL/GenBank/DDBJ databases">
        <authorList>
            <person name="Yamashiro T."/>
            <person name="Shiraishi A."/>
            <person name="Satake H."/>
            <person name="Nakayama K."/>
        </authorList>
    </citation>
    <scope>NUCLEOTIDE SEQUENCE</scope>
</reference>
<dbReference type="InterPro" id="IPR039331">
    <property type="entry name" value="PAPs-like"/>
</dbReference>
<organism evidence="5 6">
    <name type="scientific">Tanacetum coccineum</name>
    <dbReference type="NCBI Taxonomy" id="301880"/>
    <lineage>
        <taxon>Eukaryota</taxon>
        <taxon>Viridiplantae</taxon>
        <taxon>Streptophyta</taxon>
        <taxon>Embryophyta</taxon>
        <taxon>Tracheophyta</taxon>
        <taxon>Spermatophyta</taxon>
        <taxon>Magnoliopsida</taxon>
        <taxon>eudicotyledons</taxon>
        <taxon>Gunneridae</taxon>
        <taxon>Pentapetalae</taxon>
        <taxon>asterids</taxon>
        <taxon>campanulids</taxon>
        <taxon>Asterales</taxon>
        <taxon>Asteraceae</taxon>
        <taxon>Asteroideae</taxon>
        <taxon>Anthemideae</taxon>
        <taxon>Anthemidinae</taxon>
        <taxon>Tanacetum</taxon>
    </lineage>
</organism>
<dbReference type="Gene3D" id="3.60.21.10">
    <property type="match status" value="1"/>
</dbReference>
<evidence type="ECO:0000259" key="4">
    <source>
        <dbReference type="Pfam" id="PF00149"/>
    </source>
</evidence>
<dbReference type="Pfam" id="PF00149">
    <property type="entry name" value="Metallophos"/>
    <property type="match status" value="1"/>
</dbReference>
<evidence type="ECO:0000313" key="5">
    <source>
        <dbReference type="EMBL" id="GJT58041.1"/>
    </source>
</evidence>
<dbReference type="SUPFAM" id="SSF56300">
    <property type="entry name" value="Metallo-dependent phosphatases"/>
    <property type="match status" value="1"/>
</dbReference>
<keyword evidence="3" id="KW-0732">Signal</keyword>
<dbReference type="InterPro" id="IPR029052">
    <property type="entry name" value="Metallo-depent_PP-like"/>
</dbReference>
<accession>A0ABQ5F3X5</accession>
<comment type="catalytic activity">
    <reaction evidence="1">
        <text>a phosphate monoester + H2O = an alcohol + phosphate</text>
        <dbReference type="Rhea" id="RHEA:15017"/>
        <dbReference type="ChEBI" id="CHEBI:15377"/>
        <dbReference type="ChEBI" id="CHEBI:30879"/>
        <dbReference type="ChEBI" id="CHEBI:43474"/>
        <dbReference type="ChEBI" id="CHEBI:67140"/>
        <dbReference type="EC" id="3.1.3.2"/>
    </reaction>
</comment>
<protein>
    <recommendedName>
        <fullName evidence="2">acid phosphatase</fullName>
        <ecNumber evidence="2">3.1.3.2</ecNumber>
    </recommendedName>
</protein>
<name>A0ABQ5F3X5_9ASTR</name>
<dbReference type="EC" id="3.1.3.2" evidence="2"/>
<evidence type="ECO:0000313" key="6">
    <source>
        <dbReference type="Proteomes" id="UP001151760"/>
    </source>
</evidence>
<dbReference type="Proteomes" id="UP001151760">
    <property type="component" value="Unassembled WGS sequence"/>
</dbReference>
<gene>
    <name evidence="5" type="ORF">Tco_0993095</name>
</gene>
<evidence type="ECO:0000256" key="1">
    <source>
        <dbReference type="ARBA" id="ARBA00000032"/>
    </source>
</evidence>
<dbReference type="EMBL" id="BQNB010016983">
    <property type="protein sequence ID" value="GJT58041.1"/>
    <property type="molecule type" value="Genomic_DNA"/>
</dbReference>
<evidence type="ECO:0000256" key="3">
    <source>
        <dbReference type="ARBA" id="ARBA00022729"/>
    </source>
</evidence>
<keyword evidence="6" id="KW-1185">Reference proteome</keyword>
<dbReference type="PANTHER" id="PTHR22953">
    <property type="entry name" value="ACID PHOSPHATASE RELATED"/>
    <property type="match status" value="1"/>
</dbReference>
<dbReference type="PANTHER" id="PTHR22953:SF153">
    <property type="entry name" value="PURPLE ACID PHOSPHATASE"/>
    <property type="match status" value="1"/>
</dbReference>
<reference evidence="5" key="1">
    <citation type="journal article" date="2022" name="Int. J. Mol. Sci.">
        <title>Draft Genome of Tanacetum Coccineum: Genomic Comparison of Closely Related Tanacetum-Family Plants.</title>
        <authorList>
            <person name="Yamashiro T."/>
            <person name="Shiraishi A."/>
            <person name="Nakayama K."/>
            <person name="Satake H."/>
        </authorList>
    </citation>
    <scope>NUCLEOTIDE SEQUENCE</scope>
</reference>